<evidence type="ECO:0000256" key="5">
    <source>
        <dbReference type="ARBA" id="ARBA00022692"/>
    </source>
</evidence>
<evidence type="ECO:0000313" key="11">
    <source>
        <dbReference type="EMBL" id="KAJ6825047.1"/>
    </source>
</evidence>
<gene>
    <name evidence="11" type="ORF">M6B38_378280</name>
</gene>
<evidence type="ECO:0000256" key="2">
    <source>
        <dbReference type="ARBA" id="ARBA00010794"/>
    </source>
</evidence>
<feature type="transmembrane region" description="Helical" evidence="10">
    <location>
        <begin position="419"/>
        <end position="441"/>
    </location>
</feature>
<dbReference type="GO" id="GO:0005789">
    <property type="term" value="C:endoplasmic reticulum membrane"/>
    <property type="evidence" value="ECO:0007669"/>
    <property type="project" value="UniProtKB-SubCell"/>
</dbReference>
<keyword evidence="6 11" id="KW-0418">Kinase</keyword>
<protein>
    <recommendedName>
        <fullName evidence="3">dolichol kinase</fullName>
        <ecNumber evidence="3">2.7.1.108</ecNumber>
    </recommendedName>
</protein>
<evidence type="ECO:0000256" key="1">
    <source>
        <dbReference type="ARBA" id="ARBA00004477"/>
    </source>
</evidence>
<dbReference type="PANTHER" id="PTHR13205">
    <property type="entry name" value="TRANSMEMBRANE PROTEIN 15-RELATED"/>
    <property type="match status" value="1"/>
</dbReference>
<reference evidence="11" key="1">
    <citation type="journal article" date="2023" name="GigaByte">
        <title>Genome assembly of the bearded iris, Iris pallida Lam.</title>
        <authorList>
            <person name="Bruccoleri R.E."/>
            <person name="Oakeley E.J."/>
            <person name="Faust A.M.E."/>
            <person name="Altorfer M."/>
            <person name="Dessus-Babus S."/>
            <person name="Burckhardt D."/>
            <person name="Oertli M."/>
            <person name="Naumann U."/>
            <person name="Petersen F."/>
            <person name="Wong J."/>
        </authorList>
    </citation>
    <scope>NUCLEOTIDE SEQUENCE</scope>
    <source>
        <strain evidence="11">GSM-AAB239-AS_SAM_17_03QT</strain>
    </source>
</reference>
<keyword evidence="5 10" id="KW-0812">Transmembrane</keyword>
<dbReference type="InterPro" id="IPR032974">
    <property type="entry name" value="Polypren_kinase"/>
</dbReference>
<feature type="transmembrane region" description="Helical" evidence="10">
    <location>
        <begin position="254"/>
        <end position="277"/>
    </location>
</feature>
<feature type="transmembrane region" description="Helical" evidence="10">
    <location>
        <begin position="210"/>
        <end position="234"/>
    </location>
</feature>
<feature type="transmembrane region" description="Helical" evidence="10">
    <location>
        <begin position="363"/>
        <end position="381"/>
    </location>
</feature>
<comment type="subcellular location">
    <subcellularLocation>
        <location evidence="1">Endoplasmic reticulum membrane</location>
        <topology evidence="1">Multi-pass membrane protein</topology>
    </subcellularLocation>
</comment>
<feature type="transmembrane region" description="Helical" evidence="10">
    <location>
        <begin position="110"/>
        <end position="130"/>
    </location>
</feature>
<evidence type="ECO:0000256" key="8">
    <source>
        <dbReference type="ARBA" id="ARBA00022989"/>
    </source>
</evidence>
<dbReference type="GO" id="GO:0043048">
    <property type="term" value="P:dolichyl monophosphate biosynthetic process"/>
    <property type="evidence" value="ECO:0007669"/>
    <property type="project" value="TreeGrafter"/>
</dbReference>
<comment type="similarity">
    <text evidence="2">Belongs to the polyprenol kinase family.</text>
</comment>
<keyword evidence="4" id="KW-0808">Transferase</keyword>
<feature type="transmembrane region" description="Helical" evidence="10">
    <location>
        <begin position="69"/>
        <end position="90"/>
    </location>
</feature>
<dbReference type="PANTHER" id="PTHR13205:SF15">
    <property type="entry name" value="DOLICHOL KINASE"/>
    <property type="match status" value="1"/>
</dbReference>
<keyword evidence="8 10" id="KW-1133">Transmembrane helix</keyword>
<evidence type="ECO:0000256" key="6">
    <source>
        <dbReference type="ARBA" id="ARBA00022777"/>
    </source>
</evidence>
<proteinExistence type="inferred from homology"/>
<dbReference type="EMBL" id="JANAVB010021796">
    <property type="protein sequence ID" value="KAJ6825047.1"/>
    <property type="molecule type" value="Genomic_DNA"/>
</dbReference>
<comment type="caution">
    <text evidence="11">The sequence shown here is derived from an EMBL/GenBank/DDBJ whole genome shotgun (WGS) entry which is preliminary data.</text>
</comment>
<evidence type="ECO:0000256" key="4">
    <source>
        <dbReference type="ARBA" id="ARBA00022679"/>
    </source>
</evidence>
<reference evidence="11" key="2">
    <citation type="submission" date="2023-04" db="EMBL/GenBank/DDBJ databases">
        <authorList>
            <person name="Bruccoleri R.E."/>
            <person name="Oakeley E.J."/>
            <person name="Faust A.-M."/>
            <person name="Dessus-Babus S."/>
            <person name="Altorfer M."/>
            <person name="Burckhardt D."/>
            <person name="Oertli M."/>
            <person name="Naumann U."/>
            <person name="Petersen F."/>
            <person name="Wong J."/>
        </authorList>
    </citation>
    <scope>NUCLEOTIDE SEQUENCE</scope>
    <source>
        <strain evidence="11">GSM-AAB239-AS_SAM_17_03QT</strain>
        <tissue evidence="11">Leaf</tissue>
    </source>
</reference>
<feature type="transmembrane region" description="Helical" evidence="10">
    <location>
        <begin position="298"/>
        <end position="322"/>
    </location>
</feature>
<dbReference type="GO" id="GO:0004168">
    <property type="term" value="F:dolichol kinase activity"/>
    <property type="evidence" value="ECO:0007669"/>
    <property type="project" value="UniProtKB-EC"/>
</dbReference>
<name>A0AAX6G9I9_IRIPA</name>
<sequence length="482" mass="53500">MAEVAELELFNGERAVVFLLVSRLLFSVPHPLFLEAAALCFLSVAGLLVEIAAAGNLDALCRFRTRPGASSGILLGAVTLPTVLLSRLIQTLRILSVHDVGSEGIAYLNLQYWTVSTGCCGVLLFIILILRQTPNNITSSQLRSSKASKYSSLYIVLYVLMCCLAFAKRSYSGSYISINLLWLLFHGLATVSLIQKLLQSFPSCASMGEALLVSSGLILYFGDILAHTLSQISLSLSASSTIVHSGTQNEVSTVIQGLLLGLVLLPVLYKSVLRICLHFRILKPPAVQLVEGSMNRGIGCSVAFYSSLSVMLTLIVPAWMYFVQDFHVYPALWMPGYLLLFHSVALVMLRVLNFVFTEPLKRLALCTYWISVICASVFRFYNISKHSKTERILLRKYYHLVAVLMFTPALLFQPPFLELAFGAALAVFLVLEMIRIWKIWPFGGMIHQFMNAFTDHRDSEILISFFPPIGLCASSMDVIWVQ</sequence>
<accession>A0AAX6G9I9</accession>
<keyword evidence="12" id="KW-1185">Reference proteome</keyword>
<evidence type="ECO:0000256" key="10">
    <source>
        <dbReference type="SAM" id="Phobius"/>
    </source>
</evidence>
<organism evidence="11 12">
    <name type="scientific">Iris pallida</name>
    <name type="common">Sweet iris</name>
    <dbReference type="NCBI Taxonomy" id="29817"/>
    <lineage>
        <taxon>Eukaryota</taxon>
        <taxon>Viridiplantae</taxon>
        <taxon>Streptophyta</taxon>
        <taxon>Embryophyta</taxon>
        <taxon>Tracheophyta</taxon>
        <taxon>Spermatophyta</taxon>
        <taxon>Magnoliopsida</taxon>
        <taxon>Liliopsida</taxon>
        <taxon>Asparagales</taxon>
        <taxon>Iridaceae</taxon>
        <taxon>Iridoideae</taxon>
        <taxon>Irideae</taxon>
        <taxon>Iris</taxon>
    </lineage>
</organism>
<keyword evidence="9 10" id="KW-0472">Membrane</keyword>
<dbReference type="Proteomes" id="UP001140949">
    <property type="component" value="Unassembled WGS sequence"/>
</dbReference>
<dbReference type="EC" id="2.7.1.108" evidence="3"/>
<feature type="transmembrane region" description="Helical" evidence="10">
    <location>
        <begin position="150"/>
        <end position="167"/>
    </location>
</feature>
<feature type="transmembrane region" description="Helical" evidence="10">
    <location>
        <begin position="334"/>
        <end position="356"/>
    </location>
</feature>
<feature type="transmembrane region" description="Helical" evidence="10">
    <location>
        <begin position="32"/>
        <end position="57"/>
    </location>
</feature>
<evidence type="ECO:0000313" key="12">
    <source>
        <dbReference type="Proteomes" id="UP001140949"/>
    </source>
</evidence>
<evidence type="ECO:0000256" key="9">
    <source>
        <dbReference type="ARBA" id="ARBA00023136"/>
    </source>
</evidence>
<evidence type="ECO:0000256" key="7">
    <source>
        <dbReference type="ARBA" id="ARBA00022824"/>
    </source>
</evidence>
<dbReference type="AlphaFoldDB" id="A0AAX6G9I9"/>
<feature type="transmembrane region" description="Helical" evidence="10">
    <location>
        <begin position="179"/>
        <end position="198"/>
    </location>
</feature>
<keyword evidence="7" id="KW-0256">Endoplasmic reticulum</keyword>
<evidence type="ECO:0000256" key="3">
    <source>
        <dbReference type="ARBA" id="ARBA00012132"/>
    </source>
</evidence>